<reference evidence="1 2" key="1">
    <citation type="submission" date="2007-06" db="EMBL/GenBank/DDBJ databases">
        <authorList>
            <person name="Shimkets L."/>
            <person name="Ferriera S."/>
            <person name="Johnson J."/>
            <person name="Kravitz S."/>
            <person name="Beeson K."/>
            <person name="Sutton G."/>
            <person name="Rogers Y.-H."/>
            <person name="Friedman R."/>
            <person name="Frazier M."/>
            <person name="Venter J.C."/>
        </authorList>
    </citation>
    <scope>NUCLEOTIDE SEQUENCE [LARGE SCALE GENOMIC DNA]</scope>
    <source>
        <strain evidence="1 2">SIR-1</strain>
    </source>
</reference>
<comment type="caution">
    <text evidence="1">The sequence shown here is derived from an EMBL/GenBank/DDBJ whole genome shotgun (WGS) entry which is preliminary data.</text>
</comment>
<protein>
    <submittedName>
        <fullName evidence="1">Uncharacterized protein</fullName>
    </submittedName>
</protein>
<dbReference type="RefSeq" id="WP_006975591.1">
    <property type="nucleotide sequence ID" value="NZ_ABCS01000098.1"/>
</dbReference>
<dbReference type="Proteomes" id="UP000005801">
    <property type="component" value="Unassembled WGS sequence"/>
</dbReference>
<keyword evidence="2" id="KW-1185">Reference proteome</keyword>
<evidence type="ECO:0000313" key="2">
    <source>
        <dbReference type="Proteomes" id="UP000005801"/>
    </source>
</evidence>
<dbReference type="OrthoDB" id="5518703at2"/>
<name>A6GFV1_9BACT</name>
<evidence type="ECO:0000313" key="1">
    <source>
        <dbReference type="EMBL" id="EDM75249.1"/>
    </source>
</evidence>
<gene>
    <name evidence="1" type="ORF">PPSIR1_18055</name>
</gene>
<dbReference type="AlphaFoldDB" id="A6GFV1"/>
<accession>A6GFV1</accession>
<organism evidence="1 2">
    <name type="scientific">Plesiocystis pacifica SIR-1</name>
    <dbReference type="NCBI Taxonomy" id="391625"/>
    <lineage>
        <taxon>Bacteria</taxon>
        <taxon>Pseudomonadati</taxon>
        <taxon>Myxococcota</taxon>
        <taxon>Polyangia</taxon>
        <taxon>Nannocystales</taxon>
        <taxon>Nannocystaceae</taxon>
        <taxon>Plesiocystis</taxon>
    </lineage>
</organism>
<proteinExistence type="predicted"/>
<sequence>MNAALHGAVKSFEVYRRDKGRTGYSRLLSHDPGTGRSWLTEIHEKAGANGDVLRVETTTDLDELDPDERALYELRLSKELAAARAAMPLV</sequence>
<dbReference type="EMBL" id="ABCS01000098">
    <property type="protein sequence ID" value="EDM75249.1"/>
    <property type="molecule type" value="Genomic_DNA"/>
</dbReference>